<feature type="transmembrane region" description="Helical" evidence="7">
    <location>
        <begin position="445"/>
        <end position="468"/>
    </location>
</feature>
<keyword evidence="5 7" id="KW-1133">Transmembrane helix</keyword>
<feature type="transmembrane region" description="Helical" evidence="7">
    <location>
        <begin position="296"/>
        <end position="317"/>
    </location>
</feature>
<dbReference type="AlphaFoldDB" id="A0AAD9QS58"/>
<keyword evidence="6 7" id="KW-0472">Membrane</keyword>
<reference evidence="8" key="2">
    <citation type="journal article" date="2023" name="Science">
        <title>Genomic signatures of disease resistance in endangered staghorn corals.</title>
        <authorList>
            <person name="Vollmer S.V."/>
            <person name="Selwyn J.D."/>
            <person name="Despard B.A."/>
            <person name="Roesel C.L."/>
        </authorList>
    </citation>
    <scope>NUCLEOTIDE SEQUENCE</scope>
    <source>
        <strain evidence="8">K2</strain>
    </source>
</reference>
<organism evidence="8 9">
    <name type="scientific">Acropora cervicornis</name>
    <name type="common">Staghorn coral</name>
    <dbReference type="NCBI Taxonomy" id="6130"/>
    <lineage>
        <taxon>Eukaryota</taxon>
        <taxon>Metazoa</taxon>
        <taxon>Cnidaria</taxon>
        <taxon>Anthozoa</taxon>
        <taxon>Hexacorallia</taxon>
        <taxon>Scleractinia</taxon>
        <taxon>Astrocoeniina</taxon>
        <taxon>Acroporidae</taxon>
        <taxon>Acropora</taxon>
    </lineage>
</organism>
<protein>
    <submittedName>
        <fullName evidence="8">Solute carrier family 15 member 4</fullName>
    </submittedName>
</protein>
<feature type="transmembrane region" description="Helical" evidence="7">
    <location>
        <begin position="42"/>
        <end position="69"/>
    </location>
</feature>
<dbReference type="EMBL" id="JARQWQ010000017">
    <property type="protein sequence ID" value="KAK2566121.1"/>
    <property type="molecule type" value="Genomic_DNA"/>
</dbReference>
<evidence type="ECO:0000313" key="9">
    <source>
        <dbReference type="Proteomes" id="UP001249851"/>
    </source>
</evidence>
<dbReference type="GO" id="GO:0022857">
    <property type="term" value="F:transmembrane transporter activity"/>
    <property type="evidence" value="ECO:0007669"/>
    <property type="project" value="InterPro"/>
</dbReference>
<evidence type="ECO:0000313" key="8">
    <source>
        <dbReference type="EMBL" id="KAK2566121.1"/>
    </source>
</evidence>
<dbReference type="InterPro" id="IPR000109">
    <property type="entry name" value="POT_fam"/>
</dbReference>
<evidence type="ECO:0000256" key="4">
    <source>
        <dbReference type="ARBA" id="ARBA00022856"/>
    </source>
</evidence>
<comment type="subcellular location">
    <subcellularLocation>
        <location evidence="1">Membrane</location>
        <topology evidence="1">Multi-pass membrane protein</topology>
    </subcellularLocation>
</comment>
<dbReference type="PANTHER" id="PTHR11654">
    <property type="entry name" value="OLIGOPEPTIDE TRANSPORTER-RELATED"/>
    <property type="match status" value="1"/>
</dbReference>
<dbReference type="SUPFAM" id="SSF103473">
    <property type="entry name" value="MFS general substrate transporter"/>
    <property type="match status" value="1"/>
</dbReference>
<feature type="transmembrane region" description="Helical" evidence="7">
    <location>
        <begin position="371"/>
        <end position="389"/>
    </location>
</feature>
<evidence type="ECO:0000256" key="7">
    <source>
        <dbReference type="SAM" id="Phobius"/>
    </source>
</evidence>
<reference evidence="8" key="1">
    <citation type="journal article" date="2023" name="G3 (Bethesda)">
        <title>Whole genome assembly and annotation of the endangered Caribbean coral Acropora cervicornis.</title>
        <authorList>
            <person name="Selwyn J.D."/>
            <person name="Vollmer S.V."/>
        </authorList>
    </citation>
    <scope>NUCLEOTIDE SEQUENCE</scope>
    <source>
        <strain evidence="8">K2</strain>
    </source>
</reference>
<evidence type="ECO:0000256" key="5">
    <source>
        <dbReference type="ARBA" id="ARBA00022989"/>
    </source>
</evidence>
<feature type="transmembrane region" description="Helical" evidence="7">
    <location>
        <begin position="207"/>
        <end position="227"/>
    </location>
</feature>
<feature type="transmembrane region" description="Helical" evidence="7">
    <location>
        <begin position="105"/>
        <end position="127"/>
    </location>
</feature>
<proteinExistence type="inferred from homology"/>
<feature type="transmembrane region" description="Helical" evidence="7">
    <location>
        <begin position="488"/>
        <end position="514"/>
    </location>
</feature>
<evidence type="ECO:0000256" key="3">
    <source>
        <dbReference type="ARBA" id="ARBA00022692"/>
    </source>
</evidence>
<name>A0AAD9QS58_ACRCE</name>
<comment type="similarity">
    <text evidence="2">Belongs to the major facilitator superfamily. Proton-dependent oligopeptide transporter (POT/PTR) (TC 2.A.17) family.</text>
</comment>
<keyword evidence="4" id="KW-0653">Protein transport</keyword>
<gene>
    <name evidence="8" type="ORF">P5673_009566</name>
</gene>
<evidence type="ECO:0000256" key="1">
    <source>
        <dbReference type="ARBA" id="ARBA00004141"/>
    </source>
</evidence>
<dbReference type="Gene3D" id="1.20.1250.20">
    <property type="entry name" value="MFS general substrate transporter like domains"/>
    <property type="match status" value="1"/>
</dbReference>
<evidence type="ECO:0000256" key="2">
    <source>
        <dbReference type="ARBA" id="ARBA00005982"/>
    </source>
</evidence>
<feature type="transmembrane region" description="Helical" evidence="7">
    <location>
        <begin position="181"/>
        <end position="200"/>
    </location>
</feature>
<feature type="transmembrane region" description="Helical" evidence="7">
    <location>
        <begin position="329"/>
        <end position="351"/>
    </location>
</feature>
<comment type="caution">
    <text evidence="8">The sequence shown here is derived from an EMBL/GenBank/DDBJ whole genome shotgun (WGS) entry which is preliminary data.</text>
</comment>
<keyword evidence="4" id="KW-0813">Transport</keyword>
<evidence type="ECO:0000256" key="6">
    <source>
        <dbReference type="ARBA" id="ARBA00023136"/>
    </source>
</evidence>
<dbReference type="Proteomes" id="UP001249851">
    <property type="component" value="Unassembled WGS sequence"/>
</dbReference>
<keyword evidence="4" id="KW-0571">Peptide transport</keyword>
<keyword evidence="3 7" id="KW-0812">Transmembrane</keyword>
<dbReference type="InterPro" id="IPR036259">
    <property type="entry name" value="MFS_trans_sf"/>
</dbReference>
<dbReference type="GO" id="GO:0016020">
    <property type="term" value="C:membrane"/>
    <property type="evidence" value="ECO:0007669"/>
    <property type="project" value="UniProtKB-SubCell"/>
</dbReference>
<keyword evidence="9" id="KW-1185">Reference proteome</keyword>
<dbReference type="GO" id="GO:0015833">
    <property type="term" value="P:peptide transport"/>
    <property type="evidence" value="ECO:0007669"/>
    <property type="project" value="UniProtKB-KW"/>
</dbReference>
<dbReference type="Pfam" id="PF00854">
    <property type="entry name" value="PTR2"/>
    <property type="match status" value="1"/>
</dbReference>
<accession>A0AAD9QS58</accession>
<feature type="transmembrane region" description="Helical" evidence="7">
    <location>
        <begin position="139"/>
        <end position="161"/>
    </location>
</feature>
<sequence length="542" mass="61062">MERQRDESRLLFHDELSQESQYANSNDEDESLPDVNLSRERFLVIICILFFELFERLTFYGVAVNLVFYCKDVLNLASPLPRACFFIPIYGGWIADVELGRYNAIFGSALLYIVGTVALTLATYHYPTHYAMSNSSKEGFLAVSLILIAIGTGGIKANVSAMGADQVEHEGPEMVQKFFDWFYWFIQIGAILAYTVVAYIQQHFSFFYGYLITVISMTLATILLLLGRNHYIVTPSKGSYTVDTIKIIAGGLKKKLCGDKSRFRNHWLDGAKVTRGGDFPDDIVEGVKCVVRLIPIFWTFIFYWTFYGQGLTTYVLQGSYMNLKVTGKFLFPAASLSFIESATLLLLIPLMDKVVFQFLRRLGVEFTPLRRIGVGMLFACSSVALAGFIEIERKHILKTHGAISQTVFNKTINASPMTVFWQVPQYILQGTSEVLVSSPPELRGVVMGLNLAMIGLGYFLASALASIVKKASDGQWYPENLNKGTLEYYMFLLAGLMLLNAAVFLLLAVSYRYAEQEYRAQKRNRLQSAVEKDASYCDKEEN</sequence>